<keyword evidence="3 6" id="KW-0521">NADP</keyword>
<dbReference type="GO" id="GO:0005524">
    <property type="term" value="F:ATP binding"/>
    <property type="evidence" value="ECO:0007669"/>
    <property type="project" value="UniProtKB-KW"/>
</dbReference>
<comment type="function">
    <text evidence="6">Catalyzes the dehydration of the S-form of NAD(P)HX at the expense of ADP, which is converted to AMP. Together with NAD(P)HX epimerase, which catalyzes the epimerization of the S- and R-forms, the enzyme allows the repair of both epimers of NAD(P)HX, a damaged form of NAD(P)H that is a result of enzymatic or heat-dependent hydration.</text>
</comment>
<dbReference type="PANTHER" id="PTHR12592">
    <property type="entry name" value="ATP-DEPENDENT (S)-NAD(P)H-HYDRATE DEHYDRATASE FAMILY MEMBER"/>
    <property type="match status" value="1"/>
</dbReference>
<evidence type="ECO:0000256" key="2">
    <source>
        <dbReference type="ARBA" id="ARBA00022840"/>
    </source>
</evidence>
<feature type="binding site" evidence="6">
    <location>
        <position position="235"/>
    </location>
    <ligand>
        <name>(6S)-NADPHX</name>
        <dbReference type="ChEBI" id="CHEBI:64076"/>
    </ligand>
</feature>
<reference evidence="8 9" key="1">
    <citation type="submission" date="2019-02" db="EMBL/GenBank/DDBJ databases">
        <authorList>
            <person name="Sun L."/>
            <person name="Pan D."/>
            <person name="Wu X."/>
        </authorList>
    </citation>
    <scope>NUCLEOTIDE SEQUENCE [LARGE SCALE GENOMIC DNA]</scope>
    <source>
        <strain evidence="8 9">JW-1</strain>
    </source>
</reference>
<dbReference type="GO" id="GO:0052856">
    <property type="term" value="F:NAD(P)HX epimerase activity"/>
    <property type="evidence" value="ECO:0007669"/>
    <property type="project" value="TreeGrafter"/>
</dbReference>
<comment type="catalytic activity">
    <reaction evidence="6">
        <text>(6S)-NADPHX + ADP = AMP + phosphate + NADPH + H(+)</text>
        <dbReference type="Rhea" id="RHEA:32235"/>
        <dbReference type="ChEBI" id="CHEBI:15378"/>
        <dbReference type="ChEBI" id="CHEBI:43474"/>
        <dbReference type="ChEBI" id="CHEBI:57783"/>
        <dbReference type="ChEBI" id="CHEBI:64076"/>
        <dbReference type="ChEBI" id="CHEBI:456215"/>
        <dbReference type="ChEBI" id="CHEBI:456216"/>
        <dbReference type="EC" id="4.2.1.136"/>
    </reaction>
</comment>
<dbReference type="InterPro" id="IPR029056">
    <property type="entry name" value="Ribokinase-like"/>
</dbReference>
<evidence type="ECO:0000256" key="3">
    <source>
        <dbReference type="ARBA" id="ARBA00022857"/>
    </source>
</evidence>
<dbReference type="AlphaFoldDB" id="A0A4P6KGG3"/>
<feature type="binding site" evidence="6">
    <location>
        <position position="149"/>
    </location>
    <ligand>
        <name>(6S)-NADPHX</name>
        <dbReference type="ChEBI" id="CHEBI:64076"/>
    </ligand>
</feature>
<evidence type="ECO:0000313" key="8">
    <source>
        <dbReference type="EMBL" id="QBE49330.1"/>
    </source>
</evidence>
<accession>A0A4P6KGG3</accession>
<dbReference type="CDD" id="cd01171">
    <property type="entry name" value="YXKO-related"/>
    <property type="match status" value="1"/>
</dbReference>
<dbReference type="PROSITE" id="PS01050">
    <property type="entry name" value="YJEF_C_2"/>
    <property type="match status" value="1"/>
</dbReference>
<dbReference type="EMBL" id="CP035806">
    <property type="protein sequence ID" value="QBE49330.1"/>
    <property type="molecule type" value="Genomic_DNA"/>
</dbReference>
<comment type="similarity">
    <text evidence="6">Belongs to the NnrD/CARKD family.</text>
</comment>
<keyword evidence="2 6" id="KW-0067">ATP-binding</keyword>
<protein>
    <recommendedName>
        <fullName evidence="6">ADP-dependent (S)-NAD(P)H-hydrate dehydratase</fullName>
        <ecNumber evidence="6">4.2.1.136</ecNumber>
    </recommendedName>
    <alternativeName>
        <fullName evidence="6">ADP-dependent NAD(P)HX dehydratase</fullName>
    </alternativeName>
</protein>
<proteinExistence type="inferred from homology"/>
<dbReference type="GO" id="GO:0046496">
    <property type="term" value="P:nicotinamide nucleotide metabolic process"/>
    <property type="evidence" value="ECO:0007669"/>
    <property type="project" value="UniProtKB-UniRule"/>
</dbReference>
<organism evidence="8 9">
    <name type="scientific">Leucobacter triazinivorans</name>
    <dbReference type="NCBI Taxonomy" id="1784719"/>
    <lineage>
        <taxon>Bacteria</taxon>
        <taxon>Bacillati</taxon>
        <taxon>Actinomycetota</taxon>
        <taxon>Actinomycetes</taxon>
        <taxon>Micrococcales</taxon>
        <taxon>Microbacteriaceae</taxon>
        <taxon>Leucobacter</taxon>
    </lineage>
</organism>
<keyword evidence="4 6" id="KW-0520">NAD</keyword>
<comment type="cofactor">
    <cofactor evidence="6">
        <name>Mg(2+)</name>
        <dbReference type="ChEBI" id="CHEBI:18420"/>
    </cofactor>
</comment>
<sequence>MTEHWTREHAAERLRRPGAHDDKYRRGVLGLRTGSARYPGAAVLGASAAWRTGAGMVRYLPGHDEDPPYGLPAPAAAVLAAHPETVFGPGRCDAWVIGSGTDPAARSALEQSELLELLHGSAPVVVDAGALDLVPRPSADRAPLILTPHAGEFERLWERTMRAPLPREWVARPPADAEAGGNGAAARQEAARRLAERLDATLLLKGSLTLIASPGGRVLSCGPATPWLASAGTGDVLAGILGALVAARSAEVRDDRESLGPLGATAAVLHDAAARTASGDPAATAAGRPITAGDVAQAIPAAWRALV</sequence>
<dbReference type="OrthoDB" id="9806925at2"/>
<dbReference type="InterPro" id="IPR017953">
    <property type="entry name" value="Carbohydrate_kinase_pred_CS"/>
</dbReference>
<comment type="subunit">
    <text evidence="6">Homotetramer.</text>
</comment>
<feature type="binding site" evidence="6">
    <location>
        <position position="234"/>
    </location>
    <ligand>
        <name>AMP</name>
        <dbReference type="ChEBI" id="CHEBI:456215"/>
    </ligand>
</feature>
<dbReference type="Gene3D" id="3.40.1190.20">
    <property type="match status" value="1"/>
</dbReference>
<dbReference type="SUPFAM" id="SSF53613">
    <property type="entry name" value="Ribokinase-like"/>
    <property type="match status" value="1"/>
</dbReference>
<feature type="binding site" evidence="6">
    <location>
        <position position="41"/>
    </location>
    <ligand>
        <name>(6S)-NADPHX</name>
        <dbReference type="ChEBI" id="CHEBI:64076"/>
    </ligand>
</feature>
<dbReference type="EC" id="4.2.1.136" evidence="6"/>
<evidence type="ECO:0000256" key="1">
    <source>
        <dbReference type="ARBA" id="ARBA00022741"/>
    </source>
</evidence>
<dbReference type="Proteomes" id="UP000289260">
    <property type="component" value="Chromosome"/>
</dbReference>
<comment type="catalytic activity">
    <reaction evidence="6">
        <text>(6S)-NADHX + ADP = AMP + phosphate + NADH + H(+)</text>
        <dbReference type="Rhea" id="RHEA:32223"/>
        <dbReference type="ChEBI" id="CHEBI:15378"/>
        <dbReference type="ChEBI" id="CHEBI:43474"/>
        <dbReference type="ChEBI" id="CHEBI:57945"/>
        <dbReference type="ChEBI" id="CHEBI:64074"/>
        <dbReference type="ChEBI" id="CHEBI:456215"/>
        <dbReference type="ChEBI" id="CHEBI:456216"/>
        <dbReference type="EC" id="4.2.1.136"/>
    </reaction>
</comment>
<evidence type="ECO:0000259" key="7">
    <source>
        <dbReference type="PROSITE" id="PS51383"/>
    </source>
</evidence>
<name>A0A4P6KGG3_9MICO</name>
<dbReference type="PANTHER" id="PTHR12592:SF0">
    <property type="entry name" value="ATP-DEPENDENT (S)-NAD(P)H-HYDRATE DEHYDRATASE"/>
    <property type="match status" value="1"/>
</dbReference>
<dbReference type="KEGG" id="ltr:EVS81_11190"/>
<feature type="binding site" evidence="6">
    <location>
        <begin position="205"/>
        <end position="209"/>
    </location>
    <ligand>
        <name>AMP</name>
        <dbReference type="ChEBI" id="CHEBI:456215"/>
    </ligand>
</feature>
<keyword evidence="1 6" id="KW-0547">Nucleotide-binding</keyword>
<dbReference type="PROSITE" id="PS51383">
    <property type="entry name" value="YJEF_C_3"/>
    <property type="match status" value="1"/>
</dbReference>
<evidence type="ECO:0000256" key="4">
    <source>
        <dbReference type="ARBA" id="ARBA00023027"/>
    </source>
</evidence>
<feature type="domain" description="YjeF C-terminal" evidence="7">
    <location>
        <begin position="6"/>
        <end position="306"/>
    </location>
</feature>
<evidence type="ECO:0000256" key="5">
    <source>
        <dbReference type="ARBA" id="ARBA00023239"/>
    </source>
</evidence>
<dbReference type="InterPro" id="IPR000631">
    <property type="entry name" value="CARKD"/>
</dbReference>
<dbReference type="GO" id="GO:0052855">
    <property type="term" value="F:ADP-dependent NAD(P)H-hydrate dehydratase activity"/>
    <property type="evidence" value="ECO:0007669"/>
    <property type="project" value="UniProtKB-UniRule"/>
</dbReference>
<feature type="binding site" evidence="6">
    <location>
        <position position="100"/>
    </location>
    <ligand>
        <name>(6S)-NADPHX</name>
        <dbReference type="ChEBI" id="CHEBI:64076"/>
    </ligand>
</feature>
<dbReference type="HAMAP" id="MF_01965">
    <property type="entry name" value="NADHX_dehydratase"/>
    <property type="match status" value="1"/>
</dbReference>
<evidence type="ECO:0000313" key="9">
    <source>
        <dbReference type="Proteomes" id="UP000289260"/>
    </source>
</evidence>
<dbReference type="Pfam" id="PF01256">
    <property type="entry name" value="Carb_kinase"/>
    <property type="match status" value="1"/>
</dbReference>
<keyword evidence="5 6" id="KW-0456">Lyase</keyword>
<dbReference type="RefSeq" id="WP_130110459.1">
    <property type="nucleotide sequence ID" value="NZ_CP035806.1"/>
</dbReference>
<gene>
    <name evidence="6" type="primary">nnrD</name>
    <name evidence="8" type="ORF">EVS81_11190</name>
</gene>
<dbReference type="GO" id="GO:0110051">
    <property type="term" value="P:metabolite repair"/>
    <property type="evidence" value="ECO:0007669"/>
    <property type="project" value="TreeGrafter"/>
</dbReference>
<keyword evidence="9" id="KW-1185">Reference proteome</keyword>
<evidence type="ECO:0000256" key="6">
    <source>
        <dbReference type="HAMAP-Rule" id="MF_01965"/>
    </source>
</evidence>